<organism evidence="1 2">
    <name type="scientific">Proteiniclasticum sediminis</name>
    <dbReference type="NCBI Taxonomy" id="2804028"/>
    <lineage>
        <taxon>Bacteria</taxon>
        <taxon>Bacillati</taxon>
        <taxon>Bacillota</taxon>
        <taxon>Clostridia</taxon>
        <taxon>Eubacteriales</taxon>
        <taxon>Clostridiaceae</taxon>
        <taxon>Proteiniclasticum</taxon>
    </lineage>
</organism>
<sequence length="153" mass="17780">MNDKELKRMEGRWYLQYSGCPLWKRGSIDTISFNYDVQHKGEELVLHEQVEYRKNGKMKMKRGFEIPVEGTESFSWKGAGMNRIFRNGSRVLHLQEGILVLWFERTMSTPESIDVLTRKKHLNAQESTHILQLVANLPDAAPYLADLESVNIL</sequence>
<accession>A0A941HP56</accession>
<name>A0A941HP56_9CLOT</name>
<evidence type="ECO:0000313" key="2">
    <source>
        <dbReference type="Proteomes" id="UP000675379"/>
    </source>
</evidence>
<dbReference type="Proteomes" id="UP000675379">
    <property type="component" value="Unassembled WGS sequence"/>
</dbReference>
<comment type="caution">
    <text evidence="1">The sequence shown here is derived from an EMBL/GenBank/DDBJ whole genome shotgun (WGS) entry which is preliminary data.</text>
</comment>
<dbReference type="AlphaFoldDB" id="A0A941HP56"/>
<proteinExistence type="predicted"/>
<dbReference type="SUPFAM" id="SSF50814">
    <property type="entry name" value="Lipocalins"/>
    <property type="match status" value="1"/>
</dbReference>
<reference evidence="1" key="1">
    <citation type="submission" date="2021-04" db="EMBL/GenBank/DDBJ databases">
        <title>Proteiniclasticum sedimins sp. nov., an obligate anaerobic bacterium isolated from anaerobic sludge.</title>
        <authorList>
            <person name="Liu J."/>
        </authorList>
    </citation>
    <scope>NUCLEOTIDE SEQUENCE</scope>
    <source>
        <strain evidence="1">BAD-10</strain>
    </source>
</reference>
<dbReference type="EMBL" id="JAGSCS010000001">
    <property type="protein sequence ID" value="MBR0574735.1"/>
    <property type="molecule type" value="Genomic_DNA"/>
</dbReference>
<dbReference type="RefSeq" id="WP_211799260.1">
    <property type="nucleotide sequence ID" value="NZ_JAGSCS010000001.1"/>
</dbReference>
<evidence type="ECO:0000313" key="1">
    <source>
        <dbReference type="EMBL" id="MBR0574735.1"/>
    </source>
</evidence>
<dbReference type="InterPro" id="IPR012674">
    <property type="entry name" value="Calycin"/>
</dbReference>
<gene>
    <name evidence="1" type="ORF">KCG48_00125</name>
</gene>
<protein>
    <recommendedName>
        <fullName evidence="3">Lipocalin-like domain-containing protein</fullName>
    </recommendedName>
</protein>
<keyword evidence="2" id="KW-1185">Reference proteome</keyword>
<evidence type="ECO:0008006" key="3">
    <source>
        <dbReference type="Google" id="ProtNLM"/>
    </source>
</evidence>